<dbReference type="RefSeq" id="WP_136851488.1">
    <property type="nucleotide sequence ID" value="NZ_SWCI01000002.1"/>
</dbReference>
<sequence length="241" mass="27672">MANLAATVKPTQADPGHQQRVSRVCNYVQHNLDEALDLDRLCNVAGCSKFRFHRIFSAFTGIGLARYVQLSRLKRASYRLAFENELKIIDIALEAGFNTPEGFSRTFKRTFDQTPSQFRAQPDWSAWHARFQHAQPRQGNDLMKVEIKQVATTEVAYIEHQGDPRRVFDTAGRFIAWRKSTGLSPISQSDTLGDTLNALYRDWLPGSGEQPRDFPCYFHYLNFIHQVDECDLLTDIYLPLQ</sequence>
<dbReference type="InterPro" id="IPR020449">
    <property type="entry name" value="Tscrpt_reg_AraC-type_HTH"/>
</dbReference>
<evidence type="ECO:0000313" key="6">
    <source>
        <dbReference type="Proteomes" id="UP000305674"/>
    </source>
</evidence>
<dbReference type="InterPro" id="IPR010499">
    <property type="entry name" value="AraC_E-bd"/>
</dbReference>
<dbReference type="PANTHER" id="PTHR40055:SF1">
    <property type="entry name" value="TRANSCRIPTIONAL REGULATOR YGIV-RELATED"/>
    <property type="match status" value="1"/>
</dbReference>
<dbReference type="GO" id="GO:0003700">
    <property type="term" value="F:DNA-binding transcription factor activity"/>
    <property type="evidence" value="ECO:0007669"/>
    <property type="project" value="InterPro"/>
</dbReference>
<organism evidence="5 6">
    <name type="scientific">Ferrimonas sediminicola</name>
    <dbReference type="NCBI Taxonomy" id="2569538"/>
    <lineage>
        <taxon>Bacteria</taxon>
        <taxon>Pseudomonadati</taxon>
        <taxon>Pseudomonadota</taxon>
        <taxon>Gammaproteobacteria</taxon>
        <taxon>Alteromonadales</taxon>
        <taxon>Ferrimonadaceae</taxon>
        <taxon>Ferrimonas</taxon>
    </lineage>
</organism>
<dbReference type="InterPro" id="IPR050908">
    <property type="entry name" value="SmbC-like"/>
</dbReference>
<protein>
    <submittedName>
        <fullName evidence="5">AraC family transcriptional regulator</fullName>
    </submittedName>
</protein>
<keyword evidence="6" id="KW-1185">Reference proteome</keyword>
<dbReference type="SMART" id="SM00871">
    <property type="entry name" value="AraC_E_bind"/>
    <property type="match status" value="1"/>
</dbReference>
<evidence type="ECO:0000259" key="4">
    <source>
        <dbReference type="PROSITE" id="PS01124"/>
    </source>
</evidence>
<dbReference type="SUPFAM" id="SSF55136">
    <property type="entry name" value="Probable bacterial effector-binding domain"/>
    <property type="match status" value="1"/>
</dbReference>
<name>A0A4U1BHM3_9GAMM</name>
<dbReference type="InterPro" id="IPR018060">
    <property type="entry name" value="HTH_AraC"/>
</dbReference>
<dbReference type="Pfam" id="PF12833">
    <property type="entry name" value="HTH_18"/>
    <property type="match status" value="1"/>
</dbReference>
<dbReference type="OrthoDB" id="282744at2"/>
<keyword evidence="2" id="KW-0238">DNA-binding</keyword>
<dbReference type="InterPro" id="IPR018062">
    <property type="entry name" value="HTH_AraC-typ_CS"/>
</dbReference>
<evidence type="ECO:0000256" key="2">
    <source>
        <dbReference type="ARBA" id="ARBA00023125"/>
    </source>
</evidence>
<dbReference type="AlphaFoldDB" id="A0A4U1BHM3"/>
<dbReference type="PROSITE" id="PS01124">
    <property type="entry name" value="HTH_ARAC_FAMILY_2"/>
    <property type="match status" value="1"/>
</dbReference>
<reference evidence="5 6" key="1">
    <citation type="submission" date="2019-04" db="EMBL/GenBank/DDBJ databases">
        <authorList>
            <person name="Hwang J.C."/>
        </authorList>
    </citation>
    <scope>NUCLEOTIDE SEQUENCE [LARGE SCALE GENOMIC DNA]</scope>
    <source>
        <strain evidence="5 6">IMCC35001</strain>
    </source>
</reference>
<feature type="domain" description="HTH araC/xylS-type" evidence="4">
    <location>
        <begin position="22"/>
        <end position="121"/>
    </location>
</feature>
<dbReference type="Gene3D" id="3.20.80.10">
    <property type="entry name" value="Regulatory factor, effector binding domain"/>
    <property type="match status" value="1"/>
</dbReference>
<evidence type="ECO:0000256" key="1">
    <source>
        <dbReference type="ARBA" id="ARBA00023015"/>
    </source>
</evidence>
<dbReference type="EMBL" id="SWCI01000002">
    <property type="protein sequence ID" value="TKB50266.1"/>
    <property type="molecule type" value="Genomic_DNA"/>
</dbReference>
<dbReference type="PRINTS" id="PR00032">
    <property type="entry name" value="HTHARAC"/>
</dbReference>
<dbReference type="SMART" id="SM00342">
    <property type="entry name" value="HTH_ARAC"/>
    <property type="match status" value="1"/>
</dbReference>
<keyword evidence="1" id="KW-0805">Transcription regulation</keyword>
<dbReference type="InterPro" id="IPR029442">
    <property type="entry name" value="GyrI-like"/>
</dbReference>
<dbReference type="Pfam" id="PF06445">
    <property type="entry name" value="GyrI-like"/>
    <property type="match status" value="1"/>
</dbReference>
<proteinExistence type="predicted"/>
<gene>
    <name evidence="5" type="ORF">FCL40_03640</name>
</gene>
<keyword evidence="3" id="KW-0804">Transcription</keyword>
<dbReference type="SUPFAM" id="SSF46689">
    <property type="entry name" value="Homeodomain-like"/>
    <property type="match status" value="2"/>
</dbReference>
<accession>A0A4U1BHM3</accession>
<dbReference type="GO" id="GO:0043565">
    <property type="term" value="F:sequence-specific DNA binding"/>
    <property type="evidence" value="ECO:0007669"/>
    <property type="project" value="InterPro"/>
</dbReference>
<comment type="caution">
    <text evidence="5">The sequence shown here is derived from an EMBL/GenBank/DDBJ whole genome shotgun (WGS) entry which is preliminary data.</text>
</comment>
<dbReference type="PROSITE" id="PS00041">
    <property type="entry name" value="HTH_ARAC_FAMILY_1"/>
    <property type="match status" value="1"/>
</dbReference>
<dbReference type="InterPro" id="IPR009057">
    <property type="entry name" value="Homeodomain-like_sf"/>
</dbReference>
<dbReference type="InterPro" id="IPR011256">
    <property type="entry name" value="Reg_factor_effector_dom_sf"/>
</dbReference>
<dbReference type="Proteomes" id="UP000305674">
    <property type="component" value="Unassembled WGS sequence"/>
</dbReference>
<evidence type="ECO:0000313" key="5">
    <source>
        <dbReference type="EMBL" id="TKB50266.1"/>
    </source>
</evidence>
<dbReference type="Gene3D" id="1.10.10.60">
    <property type="entry name" value="Homeodomain-like"/>
    <property type="match status" value="2"/>
</dbReference>
<evidence type="ECO:0000256" key="3">
    <source>
        <dbReference type="ARBA" id="ARBA00023163"/>
    </source>
</evidence>
<dbReference type="PANTHER" id="PTHR40055">
    <property type="entry name" value="TRANSCRIPTIONAL REGULATOR YGIV-RELATED"/>
    <property type="match status" value="1"/>
</dbReference>